<dbReference type="InterPro" id="IPR041891">
    <property type="entry name" value="Alpha_CA_prokaryot-like"/>
</dbReference>
<organism evidence="12 13">
    <name type="scientific">Herbaspirillum chlorophenolicum</name>
    <dbReference type="NCBI Taxonomy" id="211589"/>
    <lineage>
        <taxon>Bacteria</taxon>
        <taxon>Pseudomonadati</taxon>
        <taxon>Pseudomonadota</taxon>
        <taxon>Betaproteobacteria</taxon>
        <taxon>Burkholderiales</taxon>
        <taxon>Oxalobacteraceae</taxon>
        <taxon>Herbaspirillum</taxon>
    </lineage>
</organism>
<evidence type="ECO:0000256" key="9">
    <source>
        <dbReference type="ARBA" id="ARBA00048348"/>
    </source>
</evidence>
<evidence type="ECO:0000256" key="3">
    <source>
        <dbReference type="ARBA" id="ARBA00010718"/>
    </source>
</evidence>
<accession>A0ABW8EWN4</accession>
<dbReference type="CDD" id="cd03124">
    <property type="entry name" value="alpha_CA_prokaryotic_like"/>
    <property type="match status" value="1"/>
</dbReference>
<dbReference type="PANTHER" id="PTHR18952:SF265">
    <property type="entry name" value="CARBONIC ANHYDRASE"/>
    <property type="match status" value="1"/>
</dbReference>
<evidence type="ECO:0000313" key="13">
    <source>
        <dbReference type="Proteomes" id="UP001617427"/>
    </source>
</evidence>
<comment type="function">
    <text evidence="2 10">Reversible hydration of carbon dioxide.</text>
</comment>
<evidence type="ECO:0000259" key="11">
    <source>
        <dbReference type="PROSITE" id="PS51144"/>
    </source>
</evidence>
<dbReference type="InterPro" id="IPR001148">
    <property type="entry name" value="CA_dom"/>
</dbReference>
<keyword evidence="7 10" id="KW-0862">Zinc</keyword>
<dbReference type="PANTHER" id="PTHR18952">
    <property type="entry name" value="CARBONIC ANHYDRASE"/>
    <property type="match status" value="1"/>
</dbReference>
<evidence type="ECO:0000256" key="5">
    <source>
        <dbReference type="ARBA" id="ARBA00014628"/>
    </source>
</evidence>
<proteinExistence type="inferred from homology"/>
<name>A0ABW8EWN4_9BURK</name>
<feature type="signal peptide" evidence="10">
    <location>
        <begin position="1"/>
        <end position="28"/>
    </location>
</feature>
<comment type="catalytic activity">
    <reaction evidence="9 10">
        <text>hydrogencarbonate + H(+) = CO2 + H2O</text>
        <dbReference type="Rhea" id="RHEA:10748"/>
        <dbReference type="ChEBI" id="CHEBI:15377"/>
        <dbReference type="ChEBI" id="CHEBI:15378"/>
        <dbReference type="ChEBI" id="CHEBI:16526"/>
        <dbReference type="ChEBI" id="CHEBI:17544"/>
        <dbReference type="EC" id="4.2.1.1"/>
    </reaction>
</comment>
<dbReference type="InterPro" id="IPR036398">
    <property type="entry name" value="CA_dom_sf"/>
</dbReference>
<dbReference type="Proteomes" id="UP001617427">
    <property type="component" value="Unassembled WGS sequence"/>
</dbReference>
<evidence type="ECO:0000313" key="12">
    <source>
        <dbReference type="EMBL" id="MFJ3045249.1"/>
    </source>
</evidence>
<feature type="domain" description="Alpha-carbonic anhydrase" evidence="11">
    <location>
        <begin position="37"/>
        <end position="253"/>
    </location>
</feature>
<comment type="similarity">
    <text evidence="3 10">Belongs to the alpha-carbonic anhydrase family.</text>
</comment>
<dbReference type="Gene3D" id="3.10.200.10">
    <property type="entry name" value="Alpha carbonic anhydrase"/>
    <property type="match status" value="1"/>
</dbReference>
<evidence type="ECO:0000256" key="6">
    <source>
        <dbReference type="ARBA" id="ARBA00022723"/>
    </source>
</evidence>
<evidence type="ECO:0000256" key="4">
    <source>
        <dbReference type="ARBA" id="ARBA00012925"/>
    </source>
</evidence>
<keyword evidence="6 10" id="KW-0479">Metal-binding</keyword>
<dbReference type="EMBL" id="JBIUZV010000002">
    <property type="protein sequence ID" value="MFJ3045249.1"/>
    <property type="molecule type" value="Genomic_DNA"/>
</dbReference>
<reference evidence="12 13" key="1">
    <citation type="submission" date="2024-10" db="EMBL/GenBank/DDBJ databases">
        <title>The Natural Products Discovery Center: Release of the First 8490 Sequenced Strains for Exploring Actinobacteria Biosynthetic Diversity.</title>
        <authorList>
            <person name="Kalkreuter E."/>
            <person name="Kautsar S.A."/>
            <person name="Yang D."/>
            <person name="Bader C.D."/>
            <person name="Teijaro C.N."/>
            <person name="Fluegel L."/>
            <person name="Davis C.M."/>
            <person name="Simpson J.R."/>
            <person name="Lauterbach L."/>
            <person name="Steele A.D."/>
            <person name="Gui C."/>
            <person name="Meng S."/>
            <person name="Li G."/>
            <person name="Viehrig K."/>
            <person name="Ye F."/>
            <person name="Su P."/>
            <person name="Kiefer A.F."/>
            <person name="Nichols A."/>
            <person name="Cepeda A.J."/>
            <person name="Yan W."/>
            <person name="Fan B."/>
            <person name="Jiang Y."/>
            <person name="Adhikari A."/>
            <person name="Zheng C.-J."/>
            <person name="Schuster L."/>
            <person name="Cowan T.M."/>
            <person name="Smanski M.J."/>
            <person name="Chevrette M.G."/>
            <person name="De Carvalho L.P.S."/>
            <person name="Shen B."/>
        </authorList>
    </citation>
    <scope>NUCLEOTIDE SEQUENCE [LARGE SCALE GENOMIC DNA]</scope>
    <source>
        <strain evidence="12 13">NPDC087045</strain>
    </source>
</reference>
<evidence type="ECO:0000256" key="1">
    <source>
        <dbReference type="ARBA" id="ARBA00001947"/>
    </source>
</evidence>
<evidence type="ECO:0000256" key="2">
    <source>
        <dbReference type="ARBA" id="ARBA00002904"/>
    </source>
</evidence>
<comment type="cofactor">
    <cofactor evidence="1 10">
        <name>Zn(2+)</name>
        <dbReference type="ChEBI" id="CHEBI:29105"/>
    </cofactor>
</comment>
<dbReference type="SMART" id="SM01057">
    <property type="entry name" value="Carb_anhydrase"/>
    <property type="match status" value="1"/>
</dbReference>
<evidence type="ECO:0000256" key="10">
    <source>
        <dbReference type="RuleBase" id="RU367011"/>
    </source>
</evidence>
<dbReference type="PROSITE" id="PS51144">
    <property type="entry name" value="ALPHA_CA_2"/>
    <property type="match status" value="1"/>
</dbReference>
<evidence type="ECO:0000256" key="8">
    <source>
        <dbReference type="ARBA" id="ARBA00023239"/>
    </source>
</evidence>
<gene>
    <name evidence="12" type="ORF">ACIPEN_05410</name>
</gene>
<dbReference type="PROSITE" id="PS00162">
    <property type="entry name" value="ALPHA_CA_1"/>
    <property type="match status" value="1"/>
</dbReference>
<dbReference type="SUPFAM" id="SSF51069">
    <property type="entry name" value="Carbonic anhydrase"/>
    <property type="match status" value="1"/>
</dbReference>
<sequence>MTHPLCLWQPARVVLLTLAAVAYAPSFAADTHAHGAPHFDYRHQEQWEEIHGDMQSPIAIDSAIAIPDKDDDEDDTIVPHNGVHDAMVADTGHALQVNVAPGQWVKIRGRRFALLQFHFHAASEHSIDGRSYPLEGHFVYKAKDGRLAVIAVMFQKGAANGAAVQILKSFVRGKTDVPVKLDAGMLLPPTADYYHYLGSLTTPPLSQNVEWYILARPMTMSASQLAGFKALYDGNNRKQQPLSGRPLLHFRGN</sequence>
<dbReference type="InterPro" id="IPR018338">
    <property type="entry name" value="Carbonic_anhydrase_a-class_CS"/>
</dbReference>
<dbReference type="RefSeq" id="WP_402698708.1">
    <property type="nucleotide sequence ID" value="NZ_JBIUZV010000002.1"/>
</dbReference>
<feature type="chain" id="PRO_5044979656" description="Carbonic anhydrase" evidence="10">
    <location>
        <begin position="29"/>
        <end position="253"/>
    </location>
</feature>
<dbReference type="Pfam" id="PF00194">
    <property type="entry name" value="Carb_anhydrase"/>
    <property type="match status" value="1"/>
</dbReference>
<dbReference type="EC" id="4.2.1.1" evidence="4 10"/>
<keyword evidence="8 10" id="KW-0456">Lyase</keyword>
<evidence type="ECO:0000256" key="7">
    <source>
        <dbReference type="ARBA" id="ARBA00022833"/>
    </source>
</evidence>
<dbReference type="InterPro" id="IPR023561">
    <property type="entry name" value="Carbonic_anhydrase_a-class"/>
</dbReference>
<keyword evidence="13" id="KW-1185">Reference proteome</keyword>
<protein>
    <recommendedName>
        <fullName evidence="5 10">Carbonic anhydrase</fullName>
        <ecNumber evidence="4 10">4.2.1.1</ecNumber>
    </recommendedName>
</protein>
<keyword evidence="10" id="KW-0732">Signal</keyword>
<comment type="caution">
    <text evidence="12">The sequence shown here is derived from an EMBL/GenBank/DDBJ whole genome shotgun (WGS) entry which is preliminary data.</text>
</comment>